<dbReference type="Pfam" id="PF07724">
    <property type="entry name" value="AAA_2"/>
    <property type="match status" value="1"/>
</dbReference>
<dbReference type="Gene3D" id="3.40.50.300">
    <property type="entry name" value="P-loop containing nucleotide triphosphate hydrolases"/>
    <property type="match status" value="2"/>
</dbReference>
<evidence type="ECO:0000259" key="9">
    <source>
        <dbReference type="PROSITE" id="PS51903"/>
    </source>
</evidence>
<dbReference type="GO" id="GO:0006508">
    <property type="term" value="P:proteolysis"/>
    <property type="evidence" value="ECO:0007669"/>
    <property type="project" value="UniProtKB-KW"/>
</dbReference>
<dbReference type="InterPro" id="IPR018368">
    <property type="entry name" value="ClpA/B_CS1"/>
</dbReference>
<evidence type="ECO:0000256" key="7">
    <source>
        <dbReference type="RuleBase" id="RU004432"/>
    </source>
</evidence>
<keyword evidence="10" id="KW-0378">Hydrolase</keyword>
<feature type="domain" description="Clp R" evidence="9">
    <location>
        <begin position="1"/>
        <end position="146"/>
    </location>
</feature>
<dbReference type="AlphaFoldDB" id="A0A7W6FYB7"/>
<dbReference type="InterPro" id="IPR041546">
    <property type="entry name" value="ClpA/ClpB_AAA_lid"/>
</dbReference>
<proteinExistence type="inferred from homology"/>
<feature type="region of interest" description="Disordered" evidence="8">
    <location>
        <begin position="764"/>
        <end position="790"/>
    </location>
</feature>
<protein>
    <submittedName>
        <fullName evidence="10">ATP-dependent Clp protease ATP-binding subunit ClpA</fullName>
    </submittedName>
</protein>
<dbReference type="InterPro" id="IPR004176">
    <property type="entry name" value="Clp_R_N"/>
</dbReference>
<dbReference type="EMBL" id="JACIDY010000001">
    <property type="protein sequence ID" value="MBB3938972.1"/>
    <property type="molecule type" value="Genomic_DNA"/>
</dbReference>
<organism evidence="10 11">
    <name type="scientific">Novosphingobium fluoreni</name>
    <dbReference type="NCBI Taxonomy" id="1391222"/>
    <lineage>
        <taxon>Bacteria</taxon>
        <taxon>Pseudomonadati</taxon>
        <taxon>Pseudomonadota</taxon>
        <taxon>Alphaproteobacteria</taxon>
        <taxon>Sphingomonadales</taxon>
        <taxon>Sphingomonadaceae</taxon>
        <taxon>Novosphingobium</taxon>
    </lineage>
</organism>
<dbReference type="Pfam" id="PF10431">
    <property type="entry name" value="ClpB_D2-small"/>
    <property type="match status" value="1"/>
</dbReference>
<dbReference type="InterPro" id="IPR028299">
    <property type="entry name" value="ClpA/B_CS2"/>
</dbReference>
<comment type="similarity">
    <text evidence="1 7">Belongs to the ClpA/ClpB family.</text>
</comment>
<dbReference type="GO" id="GO:0005737">
    <property type="term" value="C:cytoplasm"/>
    <property type="evidence" value="ECO:0007669"/>
    <property type="project" value="TreeGrafter"/>
</dbReference>
<dbReference type="Proteomes" id="UP000561459">
    <property type="component" value="Unassembled WGS sequence"/>
</dbReference>
<dbReference type="FunFam" id="3.40.50.300:FF:000025">
    <property type="entry name" value="ATP-dependent Clp protease subunit"/>
    <property type="match status" value="1"/>
</dbReference>
<dbReference type="PROSITE" id="PS51903">
    <property type="entry name" value="CLP_R"/>
    <property type="match status" value="1"/>
</dbReference>
<dbReference type="GO" id="GO:0008233">
    <property type="term" value="F:peptidase activity"/>
    <property type="evidence" value="ECO:0007669"/>
    <property type="project" value="UniProtKB-KW"/>
</dbReference>
<accession>A0A7W6FYB7</accession>
<dbReference type="CDD" id="cd00009">
    <property type="entry name" value="AAA"/>
    <property type="match status" value="1"/>
</dbReference>
<dbReference type="SMART" id="SM01086">
    <property type="entry name" value="ClpB_D2-small"/>
    <property type="match status" value="1"/>
</dbReference>
<keyword evidence="5 7" id="KW-0143">Chaperone</keyword>
<feature type="region of interest" description="Disordered" evidence="8">
    <location>
        <begin position="147"/>
        <end position="177"/>
    </location>
</feature>
<gene>
    <name evidence="10" type="ORF">GGR39_000601</name>
</gene>
<sequence length="790" mass="86547">MPSFAQSLEKTLHAALSHASDRSHEYATLEHLLLALIDDADGAQVMTACGVDLGDLSEVVRQYLDQEYQSLKTEEKGDPAPTAGFQRVIQRAILHVQSSGKDTVTGANVLVALFSERDSYAVYFLQQQDMSRLDAVSYISHGIGKGGRRIEDKNAKGSEEQAPQASEEKSDSKGGNKKESALDQFCVNLNDKALSGKVDPLIGRGPEVDRTIQILCRRSKNNPLYVGDPGVGKTAIAEGLARKIVEGEVPEVLEEAVIYSLDMGSLLAGTRYRGDFEERLKQVVSELEKMPHAVLFIDEIHTVIGAGATSGGAMDASNLLKPALSGGTIRCIGSTTYKEFRNHFEKDRALLRRFQKIDVNEPTIEDTIKILKGLRTAFEDHHKVKYTPDAIKTAVELSARYINDRKLPDKAIDVIDEVGAMQMLVPPSRRKKTITAREIEAVIATMARIPPKSVSSDDKKALESLDRDLKRVVFGQDKAIGVLSTAMKLSRAGLRDPDKPIGSFLFSGPTGVGKTEVARQLANIMGIELKRFDMSEYMERHSISRLIGAPPGYVGFDQGGLLTDAIDQNPHCVLLLDEIEKAHPDLFNILLQVMDNGRLTDHHGKTVDFRNVVLIMTTNAGASDMARSGIGFGDVSKADAGEEAVKLMFTPEFRNRLDAIVPFAYLGKDTISRVVDKFILQLELQLADQNVHIQFDSDAREWLGERGYDKLYGARPMGRLIQEKVKQPLAEELLFGKLATGGEVHVSIKENALSFELTPAAPKLTKAKKKAPAKKTAPDAGSESEASSDE</sequence>
<dbReference type="NCBIfam" id="TIGR02639">
    <property type="entry name" value="ClpA"/>
    <property type="match status" value="1"/>
</dbReference>
<feature type="compositionally biased region" description="Basic and acidic residues" evidence="8">
    <location>
        <begin position="166"/>
        <end position="177"/>
    </location>
</feature>
<dbReference type="PANTHER" id="PTHR11638">
    <property type="entry name" value="ATP-DEPENDENT CLP PROTEASE"/>
    <property type="match status" value="1"/>
</dbReference>
<comment type="caution">
    <text evidence="10">The sequence shown here is derived from an EMBL/GenBank/DDBJ whole genome shotgun (WGS) entry which is preliminary data.</text>
</comment>
<keyword evidence="11" id="KW-1185">Reference proteome</keyword>
<dbReference type="SUPFAM" id="SSF81923">
    <property type="entry name" value="Double Clp-N motif"/>
    <property type="match status" value="1"/>
</dbReference>
<evidence type="ECO:0000256" key="1">
    <source>
        <dbReference type="ARBA" id="ARBA00008675"/>
    </source>
</evidence>
<dbReference type="GO" id="GO:0016887">
    <property type="term" value="F:ATP hydrolysis activity"/>
    <property type="evidence" value="ECO:0007669"/>
    <property type="project" value="InterPro"/>
</dbReference>
<dbReference type="GO" id="GO:0034605">
    <property type="term" value="P:cellular response to heat"/>
    <property type="evidence" value="ECO:0007669"/>
    <property type="project" value="TreeGrafter"/>
</dbReference>
<evidence type="ECO:0000313" key="10">
    <source>
        <dbReference type="EMBL" id="MBB3938972.1"/>
    </source>
</evidence>
<dbReference type="InterPro" id="IPR036628">
    <property type="entry name" value="Clp_N_dom_sf"/>
</dbReference>
<dbReference type="Gene3D" id="1.10.8.60">
    <property type="match status" value="2"/>
</dbReference>
<keyword evidence="2 6" id="KW-0677">Repeat</keyword>
<dbReference type="PRINTS" id="PR00300">
    <property type="entry name" value="CLPPROTEASEA"/>
</dbReference>
<evidence type="ECO:0000256" key="2">
    <source>
        <dbReference type="ARBA" id="ARBA00022737"/>
    </source>
</evidence>
<evidence type="ECO:0000256" key="5">
    <source>
        <dbReference type="ARBA" id="ARBA00023186"/>
    </source>
</evidence>
<evidence type="ECO:0000256" key="8">
    <source>
        <dbReference type="SAM" id="MobiDB-lite"/>
    </source>
</evidence>
<dbReference type="GO" id="GO:0005524">
    <property type="term" value="F:ATP binding"/>
    <property type="evidence" value="ECO:0007669"/>
    <property type="project" value="UniProtKB-KW"/>
</dbReference>
<evidence type="ECO:0000256" key="4">
    <source>
        <dbReference type="ARBA" id="ARBA00022840"/>
    </source>
</evidence>
<dbReference type="InterPro" id="IPR050130">
    <property type="entry name" value="ClpA_ClpB"/>
</dbReference>
<dbReference type="InterPro" id="IPR019489">
    <property type="entry name" value="Clp_ATPase_C"/>
</dbReference>
<dbReference type="SUPFAM" id="SSF52540">
    <property type="entry name" value="P-loop containing nucleoside triphosphate hydrolases"/>
    <property type="match status" value="2"/>
</dbReference>
<dbReference type="PROSITE" id="PS00871">
    <property type="entry name" value="CLPAB_2"/>
    <property type="match status" value="1"/>
</dbReference>
<dbReference type="RefSeq" id="WP_058737404.1">
    <property type="nucleotide sequence ID" value="NZ_JACIDY010000001.1"/>
</dbReference>
<evidence type="ECO:0000313" key="11">
    <source>
        <dbReference type="Proteomes" id="UP000561459"/>
    </source>
</evidence>
<keyword evidence="4 7" id="KW-0067">ATP-binding</keyword>
<name>A0A7W6FYB7_9SPHN</name>
<dbReference type="InterPro" id="IPR001270">
    <property type="entry name" value="ClpA/B"/>
</dbReference>
<dbReference type="GO" id="GO:0043335">
    <property type="term" value="P:protein unfolding"/>
    <property type="evidence" value="ECO:0007669"/>
    <property type="project" value="InterPro"/>
</dbReference>
<dbReference type="PANTHER" id="PTHR11638:SF111">
    <property type="entry name" value="ATP-DEPENDENT CLP PROTEASE ATP-BINDING SUBUNIT CLPA"/>
    <property type="match status" value="1"/>
</dbReference>
<dbReference type="InterPro" id="IPR003593">
    <property type="entry name" value="AAA+_ATPase"/>
</dbReference>
<feature type="compositionally biased region" description="Basic and acidic residues" evidence="8">
    <location>
        <begin position="148"/>
        <end position="159"/>
    </location>
</feature>
<evidence type="ECO:0000256" key="6">
    <source>
        <dbReference type="PROSITE-ProRule" id="PRU01251"/>
    </source>
</evidence>
<feature type="compositionally biased region" description="Low complexity" evidence="8">
    <location>
        <begin position="774"/>
        <end position="790"/>
    </location>
</feature>
<dbReference type="InterPro" id="IPR003959">
    <property type="entry name" value="ATPase_AAA_core"/>
</dbReference>
<dbReference type="SMART" id="SM00382">
    <property type="entry name" value="AAA"/>
    <property type="match status" value="2"/>
</dbReference>
<dbReference type="Gene3D" id="1.10.1780.10">
    <property type="entry name" value="Clp, N-terminal domain"/>
    <property type="match status" value="1"/>
</dbReference>
<keyword evidence="10" id="KW-0645">Protease</keyword>
<dbReference type="Pfam" id="PF02861">
    <property type="entry name" value="Clp_N"/>
    <property type="match status" value="1"/>
</dbReference>
<reference evidence="10 11" key="1">
    <citation type="submission" date="2020-08" db="EMBL/GenBank/DDBJ databases">
        <title>Genomic Encyclopedia of Type Strains, Phase IV (KMG-IV): sequencing the most valuable type-strain genomes for metagenomic binning, comparative biology and taxonomic classification.</title>
        <authorList>
            <person name="Goeker M."/>
        </authorList>
    </citation>
    <scope>NUCLEOTIDE SEQUENCE [LARGE SCALE GENOMIC DNA]</scope>
    <source>
        <strain evidence="10 11">DSM 27568</strain>
    </source>
</reference>
<dbReference type="CDD" id="cd19499">
    <property type="entry name" value="RecA-like_ClpB_Hsp104-like"/>
    <property type="match status" value="1"/>
</dbReference>
<dbReference type="PROSITE" id="PS00870">
    <property type="entry name" value="CLPAB_1"/>
    <property type="match status" value="1"/>
</dbReference>
<evidence type="ECO:0000256" key="3">
    <source>
        <dbReference type="ARBA" id="ARBA00022741"/>
    </source>
</evidence>
<dbReference type="Pfam" id="PF00004">
    <property type="entry name" value="AAA"/>
    <property type="match status" value="1"/>
</dbReference>
<dbReference type="InterPro" id="IPR027417">
    <property type="entry name" value="P-loop_NTPase"/>
</dbReference>
<dbReference type="InterPro" id="IPR013461">
    <property type="entry name" value="ClpA"/>
</dbReference>
<keyword evidence="3 7" id="KW-0547">Nucleotide-binding</keyword>
<dbReference type="Pfam" id="PF17871">
    <property type="entry name" value="AAA_lid_9"/>
    <property type="match status" value="1"/>
</dbReference>